<keyword evidence="2" id="KW-1185">Reference proteome</keyword>
<comment type="caution">
    <text evidence="1">The sequence shown here is derived from an EMBL/GenBank/DDBJ whole genome shotgun (WGS) entry which is preliminary data.</text>
</comment>
<evidence type="ECO:0000313" key="2">
    <source>
        <dbReference type="Proteomes" id="UP000324222"/>
    </source>
</evidence>
<organism evidence="1 2">
    <name type="scientific">Portunus trituberculatus</name>
    <name type="common">Swimming crab</name>
    <name type="synonym">Neptunus trituberculatus</name>
    <dbReference type="NCBI Taxonomy" id="210409"/>
    <lineage>
        <taxon>Eukaryota</taxon>
        <taxon>Metazoa</taxon>
        <taxon>Ecdysozoa</taxon>
        <taxon>Arthropoda</taxon>
        <taxon>Crustacea</taxon>
        <taxon>Multicrustacea</taxon>
        <taxon>Malacostraca</taxon>
        <taxon>Eumalacostraca</taxon>
        <taxon>Eucarida</taxon>
        <taxon>Decapoda</taxon>
        <taxon>Pleocyemata</taxon>
        <taxon>Brachyura</taxon>
        <taxon>Eubrachyura</taxon>
        <taxon>Portunoidea</taxon>
        <taxon>Portunidae</taxon>
        <taxon>Portuninae</taxon>
        <taxon>Portunus</taxon>
    </lineage>
</organism>
<dbReference type="AlphaFoldDB" id="A0A5B7DTE2"/>
<protein>
    <submittedName>
        <fullName evidence="1">Uncharacterized protein</fullName>
    </submittedName>
</protein>
<accession>A0A5B7DTE2</accession>
<gene>
    <name evidence="1" type="ORF">E2C01_017420</name>
</gene>
<sequence>MCIPLTAHVIGDVTGGFSGVQLVETWVVVCGAMMLMMWSEVLLSSEVIHAAKASGAGHFCRKE</sequence>
<proteinExistence type="predicted"/>
<dbReference type="EMBL" id="VSRR010001319">
    <property type="protein sequence ID" value="MPC24339.1"/>
    <property type="molecule type" value="Genomic_DNA"/>
</dbReference>
<dbReference type="Proteomes" id="UP000324222">
    <property type="component" value="Unassembled WGS sequence"/>
</dbReference>
<evidence type="ECO:0000313" key="1">
    <source>
        <dbReference type="EMBL" id="MPC24339.1"/>
    </source>
</evidence>
<reference evidence="1 2" key="1">
    <citation type="submission" date="2019-05" db="EMBL/GenBank/DDBJ databases">
        <title>Another draft genome of Portunus trituberculatus and its Hox gene families provides insights of decapod evolution.</title>
        <authorList>
            <person name="Jeong J.-H."/>
            <person name="Song I."/>
            <person name="Kim S."/>
            <person name="Choi T."/>
            <person name="Kim D."/>
            <person name="Ryu S."/>
            <person name="Kim W."/>
        </authorList>
    </citation>
    <scope>NUCLEOTIDE SEQUENCE [LARGE SCALE GENOMIC DNA]</scope>
    <source>
        <tissue evidence="1">Muscle</tissue>
    </source>
</reference>
<name>A0A5B7DTE2_PORTR</name>